<dbReference type="AlphaFoldDB" id="A0AA38MIP9"/>
<evidence type="ECO:0000313" key="2">
    <source>
        <dbReference type="Proteomes" id="UP001168821"/>
    </source>
</evidence>
<dbReference type="EMBL" id="JALNTZ010000003">
    <property type="protein sequence ID" value="KAJ3658520.1"/>
    <property type="molecule type" value="Genomic_DNA"/>
</dbReference>
<protein>
    <submittedName>
        <fullName evidence="1">Uncharacterized protein</fullName>
    </submittedName>
</protein>
<organism evidence="1 2">
    <name type="scientific">Zophobas morio</name>
    <dbReference type="NCBI Taxonomy" id="2755281"/>
    <lineage>
        <taxon>Eukaryota</taxon>
        <taxon>Metazoa</taxon>
        <taxon>Ecdysozoa</taxon>
        <taxon>Arthropoda</taxon>
        <taxon>Hexapoda</taxon>
        <taxon>Insecta</taxon>
        <taxon>Pterygota</taxon>
        <taxon>Neoptera</taxon>
        <taxon>Endopterygota</taxon>
        <taxon>Coleoptera</taxon>
        <taxon>Polyphaga</taxon>
        <taxon>Cucujiformia</taxon>
        <taxon>Tenebrionidae</taxon>
        <taxon>Zophobas</taxon>
    </lineage>
</organism>
<gene>
    <name evidence="1" type="ORF">Zmor_010255</name>
</gene>
<evidence type="ECO:0000313" key="1">
    <source>
        <dbReference type="EMBL" id="KAJ3658520.1"/>
    </source>
</evidence>
<accession>A0AA38MIP9</accession>
<keyword evidence="2" id="KW-1185">Reference proteome</keyword>
<sequence length="169" mass="18813">MQYPSIFSSVYLISSLYGQTLPILQASAENLAARAGVSAAKCVLRAHQLLPRYTPGGSCKDIVPAPLTATSVMALFFMVFSRPQQTPRTPVRRASVSTNRTGERRTFLTGPQIRLDLYRASLRATKPLIITRGMLMSTLCHLDWLMYRPSDLTRMYSAPRTTTTDLITL</sequence>
<dbReference type="Proteomes" id="UP001168821">
    <property type="component" value="Unassembled WGS sequence"/>
</dbReference>
<reference evidence="1" key="1">
    <citation type="journal article" date="2023" name="G3 (Bethesda)">
        <title>Whole genome assemblies of Zophobas morio and Tenebrio molitor.</title>
        <authorList>
            <person name="Kaur S."/>
            <person name="Stinson S.A."/>
            <person name="diCenzo G.C."/>
        </authorList>
    </citation>
    <scope>NUCLEOTIDE SEQUENCE</scope>
    <source>
        <strain evidence="1">QUZm001</strain>
    </source>
</reference>
<proteinExistence type="predicted"/>
<comment type="caution">
    <text evidence="1">The sequence shown here is derived from an EMBL/GenBank/DDBJ whole genome shotgun (WGS) entry which is preliminary data.</text>
</comment>
<name>A0AA38MIP9_9CUCU</name>